<reference evidence="2 3" key="1">
    <citation type="submission" date="2019-04" db="EMBL/GenBank/DDBJ databases">
        <title>Friends and foes A comparative genomics studyof 23 Aspergillus species from section Flavi.</title>
        <authorList>
            <consortium name="DOE Joint Genome Institute"/>
            <person name="Kjaerbolling I."/>
            <person name="Vesth T."/>
            <person name="Frisvad J.C."/>
            <person name="Nybo J.L."/>
            <person name="Theobald S."/>
            <person name="Kildgaard S."/>
            <person name="Isbrandt T."/>
            <person name="Kuo A."/>
            <person name="Sato A."/>
            <person name="Lyhne E.K."/>
            <person name="Kogle M.E."/>
            <person name="Wiebenga A."/>
            <person name="Kun R.S."/>
            <person name="Lubbers R.J."/>
            <person name="Makela M.R."/>
            <person name="Barry K."/>
            <person name="Chovatia M."/>
            <person name="Clum A."/>
            <person name="Daum C."/>
            <person name="Haridas S."/>
            <person name="He G."/>
            <person name="LaButti K."/>
            <person name="Lipzen A."/>
            <person name="Mondo S."/>
            <person name="Riley R."/>
            <person name="Salamov A."/>
            <person name="Simmons B.A."/>
            <person name="Magnuson J.K."/>
            <person name="Henrissat B."/>
            <person name="Mortensen U.H."/>
            <person name="Larsen T.O."/>
            <person name="Devries R.P."/>
            <person name="Grigoriev I.V."/>
            <person name="Machida M."/>
            <person name="Baker S.E."/>
            <person name="Andersen M.R."/>
        </authorList>
    </citation>
    <scope>NUCLEOTIDE SEQUENCE [LARGE SCALE GENOMIC DNA]</scope>
    <source>
        <strain evidence="2 3">IBT 29228</strain>
    </source>
</reference>
<evidence type="ECO:0000256" key="1">
    <source>
        <dbReference type="SAM" id="Phobius"/>
    </source>
</evidence>
<dbReference type="AlphaFoldDB" id="A0A5N7AVP6"/>
<proteinExistence type="predicted"/>
<evidence type="ECO:0000313" key="3">
    <source>
        <dbReference type="Proteomes" id="UP000326198"/>
    </source>
</evidence>
<sequence length="66" mass="7604">MVLYCPAFRPLLSHRMTEELLRKPFSGLTSSNCFSLFFRLFSLLSSFPLSLAYIFILPSTFLGQSY</sequence>
<gene>
    <name evidence="2" type="ORF">BDV26DRAFT_75848</name>
</gene>
<accession>A0A5N7AVP6</accession>
<keyword evidence="1" id="KW-0472">Membrane</keyword>
<keyword evidence="1" id="KW-0812">Transmembrane</keyword>
<dbReference type="Proteomes" id="UP000326198">
    <property type="component" value="Unassembled WGS sequence"/>
</dbReference>
<dbReference type="EMBL" id="ML736328">
    <property type="protein sequence ID" value="KAE8373099.1"/>
    <property type="molecule type" value="Genomic_DNA"/>
</dbReference>
<protein>
    <submittedName>
        <fullName evidence="2">Uncharacterized protein</fullName>
    </submittedName>
</protein>
<organism evidence="2 3">
    <name type="scientific">Aspergillus bertholletiae</name>
    <dbReference type="NCBI Taxonomy" id="1226010"/>
    <lineage>
        <taxon>Eukaryota</taxon>
        <taxon>Fungi</taxon>
        <taxon>Dikarya</taxon>
        <taxon>Ascomycota</taxon>
        <taxon>Pezizomycotina</taxon>
        <taxon>Eurotiomycetes</taxon>
        <taxon>Eurotiomycetidae</taxon>
        <taxon>Eurotiales</taxon>
        <taxon>Aspergillaceae</taxon>
        <taxon>Aspergillus</taxon>
        <taxon>Aspergillus subgen. Circumdati</taxon>
    </lineage>
</organism>
<keyword evidence="3" id="KW-1185">Reference proteome</keyword>
<name>A0A5N7AVP6_9EURO</name>
<keyword evidence="1" id="KW-1133">Transmembrane helix</keyword>
<evidence type="ECO:0000313" key="2">
    <source>
        <dbReference type="EMBL" id="KAE8373099.1"/>
    </source>
</evidence>
<feature type="transmembrane region" description="Helical" evidence="1">
    <location>
        <begin position="36"/>
        <end position="56"/>
    </location>
</feature>